<accession>A0A1G8F790</accession>
<dbReference type="EMBL" id="FNCG01000012">
    <property type="protein sequence ID" value="SDH77869.1"/>
    <property type="molecule type" value="Genomic_DNA"/>
</dbReference>
<feature type="transmembrane region" description="Helical" evidence="1">
    <location>
        <begin position="6"/>
        <end position="25"/>
    </location>
</feature>
<keyword evidence="1" id="KW-1133">Transmembrane helix</keyword>
<keyword evidence="3" id="KW-1185">Reference proteome</keyword>
<dbReference type="Proteomes" id="UP000199705">
    <property type="component" value="Unassembled WGS sequence"/>
</dbReference>
<organism evidence="2 3">
    <name type="scientific">Mucilaginibacter gossypii</name>
    <dbReference type="NCBI Taxonomy" id="551996"/>
    <lineage>
        <taxon>Bacteria</taxon>
        <taxon>Pseudomonadati</taxon>
        <taxon>Bacteroidota</taxon>
        <taxon>Sphingobacteriia</taxon>
        <taxon>Sphingobacteriales</taxon>
        <taxon>Sphingobacteriaceae</taxon>
        <taxon>Mucilaginibacter</taxon>
    </lineage>
</organism>
<keyword evidence="1" id="KW-0472">Membrane</keyword>
<gene>
    <name evidence="2" type="ORF">SAMN05192573_112174</name>
</gene>
<keyword evidence="1" id="KW-0812">Transmembrane</keyword>
<evidence type="ECO:0000313" key="2">
    <source>
        <dbReference type="EMBL" id="SDH77869.1"/>
    </source>
</evidence>
<reference evidence="3" key="1">
    <citation type="submission" date="2016-10" db="EMBL/GenBank/DDBJ databases">
        <authorList>
            <person name="Varghese N."/>
            <person name="Submissions S."/>
        </authorList>
    </citation>
    <scope>NUCLEOTIDE SEQUENCE [LARGE SCALE GENOMIC DNA]</scope>
    <source>
        <strain evidence="3">Gh-67</strain>
    </source>
</reference>
<evidence type="ECO:0000313" key="3">
    <source>
        <dbReference type="Proteomes" id="UP000199705"/>
    </source>
</evidence>
<evidence type="ECO:0000256" key="1">
    <source>
        <dbReference type="SAM" id="Phobius"/>
    </source>
</evidence>
<feature type="transmembrane region" description="Helical" evidence="1">
    <location>
        <begin position="32"/>
        <end position="50"/>
    </location>
</feature>
<name>A0A1G8F790_9SPHI</name>
<dbReference type="AlphaFoldDB" id="A0A1G8F790"/>
<proteinExistence type="predicted"/>
<protein>
    <submittedName>
        <fullName evidence="2">Uncharacterized protein</fullName>
    </submittedName>
</protein>
<sequence length="53" mass="6009">MLIDYANLVAAALIVAVVVTVIIETSYYRLRLCFWIFILQLKIAAAAAYYNCH</sequence>